<organism evidence="6 7">
    <name type="scientific">Fonsecaea multimorphosa CBS 102226</name>
    <dbReference type="NCBI Taxonomy" id="1442371"/>
    <lineage>
        <taxon>Eukaryota</taxon>
        <taxon>Fungi</taxon>
        <taxon>Dikarya</taxon>
        <taxon>Ascomycota</taxon>
        <taxon>Pezizomycotina</taxon>
        <taxon>Eurotiomycetes</taxon>
        <taxon>Chaetothyriomycetidae</taxon>
        <taxon>Chaetothyriales</taxon>
        <taxon>Herpotrichiellaceae</taxon>
        <taxon>Fonsecaea</taxon>
    </lineage>
</organism>
<dbReference type="GeneID" id="27717187"/>
<evidence type="ECO:0000313" key="7">
    <source>
        <dbReference type="Proteomes" id="UP000053411"/>
    </source>
</evidence>
<dbReference type="CDD" id="cd12148">
    <property type="entry name" value="fungal_TF_MHR"/>
    <property type="match status" value="1"/>
</dbReference>
<dbReference type="InterPro" id="IPR050815">
    <property type="entry name" value="TF_fung"/>
</dbReference>
<keyword evidence="3" id="KW-0805">Transcription regulation</keyword>
<evidence type="ECO:0000256" key="2">
    <source>
        <dbReference type="ARBA" id="ARBA00022723"/>
    </source>
</evidence>
<keyword evidence="2" id="KW-0479">Metal-binding</keyword>
<dbReference type="GO" id="GO:0005634">
    <property type="term" value="C:nucleus"/>
    <property type="evidence" value="ECO:0007669"/>
    <property type="project" value="UniProtKB-SubCell"/>
</dbReference>
<comment type="subcellular location">
    <subcellularLocation>
        <location evidence="1">Nucleus</location>
    </subcellularLocation>
</comment>
<keyword evidence="7" id="KW-1185">Reference proteome</keyword>
<protein>
    <recommendedName>
        <fullName evidence="8">Transcription factor domain-containing protein</fullName>
    </recommendedName>
</protein>
<dbReference type="EMBL" id="KN848100">
    <property type="protein sequence ID" value="KIX92778.1"/>
    <property type="molecule type" value="Genomic_DNA"/>
</dbReference>
<accession>A0A0D2K8U9</accession>
<sequence length="521" mass="58301">MLQRAARDTISGETSNADVLHVSPSPNWTTAAHPVFQTNAGAGYCRIPQALALDLTVLYFSHAYNASLLLHQETFLSEVRAGTANHHVLLSACAFASKFYRGPSSHHSLTDAGFGREWARSAESMVTMELGEPREENIVTYINLALYWYSEGAWRKSFIYKWNGIQIAYVLGIPAGRQEPNAKPLEVEVRRRRFWACACMMLFGSKPDFAMNNFSQATARLRKPCPESQFEAMSKTNASMSRSSEPSIYAVLIDILMIWNDIYYSVKNGNNQLDNLQSLHSRVEAWNSSLPGAWKFTPALLESSWTHVQPLYILLHILYHQSLATLHASIVPLFSWGHSEAGLNYARRSSAQEAFERACSVSACLKAILQSSLSPDRIPSFIGYAAYASCAVQIPFRWCTDPEVRARVSTNLVANLKIMQQMGLYWRFISLLCTNVMALYSTVEKDRPELHGEPKVLTPDQLCNHRCVHGRAHTSILSHNEIVWNRGSMAERDAEIVDLGLQASESQQGAINEGESPSRCT</sequence>
<evidence type="ECO:0000256" key="3">
    <source>
        <dbReference type="ARBA" id="ARBA00023015"/>
    </source>
</evidence>
<dbReference type="Proteomes" id="UP000053411">
    <property type="component" value="Unassembled WGS sequence"/>
</dbReference>
<reference evidence="6 7" key="1">
    <citation type="submission" date="2015-01" db="EMBL/GenBank/DDBJ databases">
        <title>The Genome Sequence of Fonsecaea multimorphosa CBS 102226.</title>
        <authorList>
            <consortium name="The Broad Institute Genomics Platform"/>
            <person name="Cuomo C."/>
            <person name="de Hoog S."/>
            <person name="Gorbushina A."/>
            <person name="Stielow B."/>
            <person name="Teixiera M."/>
            <person name="Abouelleil A."/>
            <person name="Chapman S.B."/>
            <person name="Priest M."/>
            <person name="Young S.K."/>
            <person name="Wortman J."/>
            <person name="Nusbaum C."/>
            <person name="Birren B."/>
        </authorList>
    </citation>
    <scope>NUCLEOTIDE SEQUENCE [LARGE SCALE GENOMIC DNA]</scope>
    <source>
        <strain evidence="6 7">CBS 102226</strain>
    </source>
</reference>
<evidence type="ECO:0000256" key="4">
    <source>
        <dbReference type="ARBA" id="ARBA00023163"/>
    </source>
</evidence>
<gene>
    <name evidence="6" type="ORF">Z520_11441</name>
</gene>
<evidence type="ECO:0000256" key="5">
    <source>
        <dbReference type="ARBA" id="ARBA00023242"/>
    </source>
</evidence>
<keyword evidence="4" id="KW-0804">Transcription</keyword>
<dbReference type="PANTHER" id="PTHR47338">
    <property type="entry name" value="ZN(II)2CYS6 TRANSCRIPTION FACTOR (EUROFUNG)-RELATED"/>
    <property type="match status" value="1"/>
</dbReference>
<dbReference type="STRING" id="1442371.A0A0D2K8U9"/>
<dbReference type="RefSeq" id="XP_016626901.1">
    <property type="nucleotide sequence ID" value="XM_016781930.1"/>
</dbReference>
<keyword evidence="5" id="KW-0539">Nucleus</keyword>
<evidence type="ECO:0008006" key="8">
    <source>
        <dbReference type="Google" id="ProtNLM"/>
    </source>
</evidence>
<dbReference type="GO" id="GO:0046872">
    <property type="term" value="F:metal ion binding"/>
    <property type="evidence" value="ECO:0007669"/>
    <property type="project" value="UniProtKB-KW"/>
</dbReference>
<dbReference type="GO" id="GO:0000981">
    <property type="term" value="F:DNA-binding transcription factor activity, RNA polymerase II-specific"/>
    <property type="evidence" value="ECO:0007669"/>
    <property type="project" value="InterPro"/>
</dbReference>
<proteinExistence type="predicted"/>
<dbReference type="OrthoDB" id="2309723at2759"/>
<dbReference type="PANTHER" id="PTHR47338:SF11">
    <property type="entry name" value="ZN(II)2CYS6 TRANSCRIPTION FACTOR (EUROFUNG)"/>
    <property type="match status" value="1"/>
</dbReference>
<dbReference type="VEuPathDB" id="FungiDB:Z520_11441"/>
<name>A0A0D2K8U9_9EURO</name>
<evidence type="ECO:0000256" key="1">
    <source>
        <dbReference type="ARBA" id="ARBA00004123"/>
    </source>
</evidence>
<evidence type="ECO:0000313" key="6">
    <source>
        <dbReference type="EMBL" id="KIX92778.1"/>
    </source>
</evidence>
<dbReference type="AlphaFoldDB" id="A0A0D2K8U9"/>